<comment type="caution">
    <text evidence="7">The sequence shown here is derived from an EMBL/GenBank/DDBJ whole genome shotgun (WGS) entry which is preliminary data.</text>
</comment>
<comment type="subcellular location">
    <subcellularLocation>
        <location evidence="1">Membrane</location>
        <topology evidence="1">Multi-pass membrane protein</topology>
    </subcellularLocation>
</comment>
<dbReference type="GO" id="GO:0016020">
    <property type="term" value="C:membrane"/>
    <property type="evidence" value="ECO:0007669"/>
    <property type="project" value="UniProtKB-SubCell"/>
</dbReference>
<keyword evidence="3 5" id="KW-1133">Transmembrane helix</keyword>
<dbReference type="InterPro" id="IPR051856">
    <property type="entry name" value="CSR-E3_Ligase_Protein"/>
</dbReference>
<dbReference type="PANTHER" id="PTHR21041">
    <property type="entry name" value="DENDRITIC CELL-SPECIFIC TRANSMEMBRANE PROTEIN"/>
    <property type="match status" value="1"/>
</dbReference>
<dbReference type="Proteomes" id="UP000287033">
    <property type="component" value="Unassembled WGS sequence"/>
</dbReference>
<dbReference type="PANTHER" id="PTHR21041:SF2">
    <property type="entry name" value="DENDRITIC CELL-SPECIFIC TRANSMEMBRANE PROTEIN"/>
    <property type="match status" value="1"/>
</dbReference>
<feature type="transmembrane region" description="Helical" evidence="5">
    <location>
        <begin position="33"/>
        <end position="52"/>
    </location>
</feature>
<dbReference type="InterPro" id="IPR012858">
    <property type="entry name" value="DC_STAMP-like"/>
</dbReference>
<evidence type="ECO:0000256" key="1">
    <source>
        <dbReference type="ARBA" id="ARBA00004141"/>
    </source>
</evidence>
<feature type="domain" description="Dendritic cell-specific transmembrane protein-like" evidence="6">
    <location>
        <begin position="14"/>
        <end position="78"/>
    </location>
</feature>
<evidence type="ECO:0000313" key="7">
    <source>
        <dbReference type="EMBL" id="GCC31276.1"/>
    </source>
</evidence>
<dbReference type="Pfam" id="PF07782">
    <property type="entry name" value="DC_STAMP"/>
    <property type="match status" value="1"/>
</dbReference>
<evidence type="ECO:0000313" key="8">
    <source>
        <dbReference type="Proteomes" id="UP000287033"/>
    </source>
</evidence>
<keyword evidence="8" id="KW-1185">Reference proteome</keyword>
<gene>
    <name evidence="7" type="ORF">chiPu_0009733</name>
</gene>
<accession>A0A401SLL9</accession>
<proteinExistence type="predicted"/>
<evidence type="ECO:0000256" key="5">
    <source>
        <dbReference type="SAM" id="Phobius"/>
    </source>
</evidence>
<dbReference type="EMBL" id="BEZZ01000352">
    <property type="protein sequence ID" value="GCC31276.1"/>
    <property type="molecule type" value="Genomic_DNA"/>
</dbReference>
<dbReference type="STRING" id="137246.A0A401SLL9"/>
<keyword evidence="4 5" id="KW-0472">Membrane</keyword>
<name>A0A401SLL9_CHIPU</name>
<evidence type="ECO:0000256" key="2">
    <source>
        <dbReference type="ARBA" id="ARBA00022692"/>
    </source>
</evidence>
<dbReference type="OrthoDB" id="9949280at2759"/>
<evidence type="ECO:0000256" key="4">
    <source>
        <dbReference type="ARBA" id="ARBA00023136"/>
    </source>
</evidence>
<protein>
    <recommendedName>
        <fullName evidence="6">Dendritic cell-specific transmembrane protein-like domain-containing protein</fullName>
    </recommendedName>
</protein>
<dbReference type="AlphaFoldDB" id="A0A401SLL9"/>
<keyword evidence="2 5" id="KW-0812">Transmembrane</keyword>
<evidence type="ECO:0000259" key="6">
    <source>
        <dbReference type="Pfam" id="PF07782"/>
    </source>
</evidence>
<reference evidence="7 8" key="1">
    <citation type="journal article" date="2018" name="Nat. Ecol. Evol.">
        <title>Shark genomes provide insights into elasmobranch evolution and the origin of vertebrates.</title>
        <authorList>
            <person name="Hara Y"/>
            <person name="Yamaguchi K"/>
            <person name="Onimaru K"/>
            <person name="Kadota M"/>
            <person name="Koyanagi M"/>
            <person name="Keeley SD"/>
            <person name="Tatsumi K"/>
            <person name="Tanaka K"/>
            <person name="Motone F"/>
            <person name="Kageyama Y"/>
            <person name="Nozu R"/>
            <person name="Adachi N"/>
            <person name="Nishimura O"/>
            <person name="Nakagawa R"/>
            <person name="Tanegashima C"/>
            <person name="Kiyatake I"/>
            <person name="Matsumoto R"/>
            <person name="Murakumo K"/>
            <person name="Nishida K"/>
            <person name="Terakita A"/>
            <person name="Kuratani S"/>
            <person name="Sato K"/>
            <person name="Hyodo S Kuraku.S."/>
        </authorList>
    </citation>
    <scope>NUCLEOTIDE SEQUENCE [LARGE SCALE GENOMIC DNA]</scope>
</reference>
<sequence>MDLNLFSKASISYKAPLFPSDCFPEPTLTINDMWIPLTTITSALVLLTLLSAKIATLKILILSSFYPEAQRDRAYFLHEEIIKKRSSERLKLKTKKSLNGVVNSVR</sequence>
<organism evidence="7 8">
    <name type="scientific">Chiloscyllium punctatum</name>
    <name type="common">Brownbanded bambooshark</name>
    <name type="synonym">Hemiscyllium punctatum</name>
    <dbReference type="NCBI Taxonomy" id="137246"/>
    <lineage>
        <taxon>Eukaryota</taxon>
        <taxon>Metazoa</taxon>
        <taxon>Chordata</taxon>
        <taxon>Craniata</taxon>
        <taxon>Vertebrata</taxon>
        <taxon>Chondrichthyes</taxon>
        <taxon>Elasmobranchii</taxon>
        <taxon>Galeomorphii</taxon>
        <taxon>Galeoidea</taxon>
        <taxon>Orectolobiformes</taxon>
        <taxon>Hemiscylliidae</taxon>
        <taxon>Chiloscyllium</taxon>
    </lineage>
</organism>
<evidence type="ECO:0000256" key="3">
    <source>
        <dbReference type="ARBA" id="ARBA00022989"/>
    </source>
</evidence>